<sequence length="253" mass="27286">MAAQRISGGVVARAKAIMEMLAASPEPLAIVEIADSLGLATSTVHRLLNELVNVGWADRAPMRRYRASVEFYRTSATAGRSVPGMTLARQFLLDTVRQCDETCLFATALPSSHAMMLAERVDATKPLQYRFLMQQPLSLLRGAPARAILASLPTEEAKAALAKGDETMPRPARPIPDIEQELDKVRARGYSLTRGEILESAVGLASPVYGPGRRVVGAIALVIPAMRFRDSSEAAYARLIASQARRLSAAIGM</sequence>
<evidence type="ECO:0000259" key="4">
    <source>
        <dbReference type="PROSITE" id="PS51077"/>
    </source>
</evidence>
<evidence type="ECO:0000256" key="3">
    <source>
        <dbReference type="ARBA" id="ARBA00023163"/>
    </source>
</evidence>
<dbReference type="SUPFAM" id="SSF55781">
    <property type="entry name" value="GAF domain-like"/>
    <property type="match status" value="1"/>
</dbReference>
<dbReference type="InterPro" id="IPR036388">
    <property type="entry name" value="WH-like_DNA-bd_sf"/>
</dbReference>
<evidence type="ECO:0000313" key="6">
    <source>
        <dbReference type="EMBL" id="VCU68631.1"/>
    </source>
</evidence>
<feature type="domain" description="IclR-ED" evidence="5">
    <location>
        <begin position="70"/>
        <end position="253"/>
    </location>
</feature>
<dbReference type="PANTHER" id="PTHR30136:SF35">
    <property type="entry name" value="HTH-TYPE TRANSCRIPTIONAL REGULATOR RV1719"/>
    <property type="match status" value="1"/>
</dbReference>
<reference evidence="6 7" key="1">
    <citation type="submission" date="2018-10" db="EMBL/GenBank/DDBJ databases">
        <authorList>
            <person name="Criscuolo A."/>
        </authorList>
    </citation>
    <scope>NUCLEOTIDE SEQUENCE [LARGE SCALE GENOMIC DNA]</scope>
    <source>
        <strain evidence="6">DnA1</strain>
    </source>
</reference>
<organism evidence="6 7">
    <name type="scientific">Pigmentiphaga humi</name>
    <dbReference type="NCBI Taxonomy" id="2478468"/>
    <lineage>
        <taxon>Bacteria</taxon>
        <taxon>Pseudomonadati</taxon>
        <taxon>Pseudomonadota</taxon>
        <taxon>Betaproteobacteria</taxon>
        <taxon>Burkholderiales</taxon>
        <taxon>Alcaligenaceae</taxon>
        <taxon>Pigmentiphaga</taxon>
    </lineage>
</organism>
<dbReference type="AlphaFoldDB" id="A0A3P4AYI9"/>
<evidence type="ECO:0000259" key="5">
    <source>
        <dbReference type="PROSITE" id="PS51078"/>
    </source>
</evidence>
<keyword evidence="1" id="KW-0805">Transcription regulation</keyword>
<dbReference type="PROSITE" id="PS51078">
    <property type="entry name" value="ICLR_ED"/>
    <property type="match status" value="1"/>
</dbReference>
<dbReference type="InterPro" id="IPR005471">
    <property type="entry name" value="Tscrpt_reg_IclR_N"/>
</dbReference>
<keyword evidence="3" id="KW-0804">Transcription</keyword>
<name>A0A3P4AYI9_9BURK</name>
<dbReference type="SMART" id="SM00346">
    <property type="entry name" value="HTH_ICLR"/>
    <property type="match status" value="1"/>
</dbReference>
<dbReference type="RefSeq" id="WP_124077869.1">
    <property type="nucleotide sequence ID" value="NZ_UWPJ01000007.1"/>
</dbReference>
<dbReference type="InterPro" id="IPR014757">
    <property type="entry name" value="Tscrpt_reg_IclR_C"/>
</dbReference>
<dbReference type="InterPro" id="IPR050707">
    <property type="entry name" value="HTH_MetabolicPath_Reg"/>
</dbReference>
<dbReference type="Pfam" id="PF09339">
    <property type="entry name" value="HTH_IclR"/>
    <property type="match status" value="1"/>
</dbReference>
<evidence type="ECO:0000256" key="2">
    <source>
        <dbReference type="ARBA" id="ARBA00023125"/>
    </source>
</evidence>
<dbReference type="InterPro" id="IPR029016">
    <property type="entry name" value="GAF-like_dom_sf"/>
</dbReference>
<feature type="domain" description="HTH iclR-type" evidence="4">
    <location>
        <begin position="8"/>
        <end position="69"/>
    </location>
</feature>
<dbReference type="GO" id="GO:0003677">
    <property type="term" value="F:DNA binding"/>
    <property type="evidence" value="ECO:0007669"/>
    <property type="project" value="UniProtKB-KW"/>
</dbReference>
<dbReference type="Gene3D" id="1.10.10.10">
    <property type="entry name" value="Winged helix-like DNA-binding domain superfamily/Winged helix DNA-binding domain"/>
    <property type="match status" value="1"/>
</dbReference>
<gene>
    <name evidence="6" type="primary">kipR_3</name>
    <name evidence="6" type="ORF">PIGHUM_00688</name>
</gene>
<keyword evidence="2" id="KW-0238">DNA-binding</keyword>
<dbReference type="EMBL" id="UWPJ01000007">
    <property type="protein sequence ID" value="VCU68631.1"/>
    <property type="molecule type" value="Genomic_DNA"/>
</dbReference>
<evidence type="ECO:0000256" key="1">
    <source>
        <dbReference type="ARBA" id="ARBA00023015"/>
    </source>
</evidence>
<evidence type="ECO:0000313" key="7">
    <source>
        <dbReference type="Proteomes" id="UP000277294"/>
    </source>
</evidence>
<proteinExistence type="predicted"/>
<dbReference type="OrthoDB" id="13103at2"/>
<keyword evidence="7" id="KW-1185">Reference proteome</keyword>
<dbReference type="PROSITE" id="PS51077">
    <property type="entry name" value="HTH_ICLR"/>
    <property type="match status" value="1"/>
</dbReference>
<dbReference type="InterPro" id="IPR036390">
    <property type="entry name" value="WH_DNA-bd_sf"/>
</dbReference>
<dbReference type="Gene3D" id="3.30.450.40">
    <property type="match status" value="1"/>
</dbReference>
<dbReference type="GO" id="GO:0045892">
    <property type="term" value="P:negative regulation of DNA-templated transcription"/>
    <property type="evidence" value="ECO:0007669"/>
    <property type="project" value="TreeGrafter"/>
</dbReference>
<dbReference type="PANTHER" id="PTHR30136">
    <property type="entry name" value="HELIX-TURN-HELIX TRANSCRIPTIONAL REGULATOR, ICLR FAMILY"/>
    <property type="match status" value="1"/>
</dbReference>
<dbReference type="GO" id="GO:0003700">
    <property type="term" value="F:DNA-binding transcription factor activity"/>
    <property type="evidence" value="ECO:0007669"/>
    <property type="project" value="TreeGrafter"/>
</dbReference>
<dbReference type="Proteomes" id="UP000277294">
    <property type="component" value="Unassembled WGS sequence"/>
</dbReference>
<protein>
    <submittedName>
        <fullName evidence="6">HTH-type transcriptional regulator KipR</fullName>
    </submittedName>
</protein>
<accession>A0A3P4AYI9</accession>
<dbReference type="SUPFAM" id="SSF46785">
    <property type="entry name" value="Winged helix' DNA-binding domain"/>
    <property type="match status" value="1"/>
</dbReference>
<dbReference type="Pfam" id="PF01614">
    <property type="entry name" value="IclR_C"/>
    <property type="match status" value="1"/>
</dbReference>